<keyword evidence="2 7" id="KW-0813">Transport</keyword>
<feature type="transmembrane region" description="Helical" evidence="7">
    <location>
        <begin position="457"/>
        <end position="479"/>
    </location>
</feature>
<dbReference type="InterPro" id="IPR000515">
    <property type="entry name" value="MetI-like"/>
</dbReference>
<feature type="domain" description="ABC transmembrane type-1" evidence="8">
    <location>
        <begin position="327"/>
        <end position="533"/>
    </location>
</feature>
<comment type="similarity">
    <text evidence="7">Belongs to the binding-protein-dependent transport system permease family.</text>
</comment>
<feature type="transmembrane region" description="Helical" evidence="7">
    <location>
        <begin position="326"/>
        <end position="352"/>
    </location>
</feature>
<feature type="transmembrane region" description="Helical" evidence="7">
    <location>
        <begin position="195"/>
        <end position="217"/>
    </location>
</feature>
<evidence type="ECO:0000256" key="6">
    <source>
        <dbReference type="ARBA" id="ARBA00023136"/>
    </source>
</evidence>
<feature type="transmembrane region" description="Helical" evidence="7">
    <location>
        <begin position="364"/>
        <end position="388"/>
    </location>
</feature>
<feature type="transmembrane region" description="Helical" evidence="7">
    <location>
        <begin position="515"/>
        <end position="534"/>
    </location>
</feature>
<dbReference type="PANTHER" id="PTHR30183">
    <property type="entry name" value="MOLYBDENUM TRANSPORT SYSTEM PERMEASE PROTEIN MODB"/>
    <property type="match status" value="1"/>
</dbReference>
<dbReference type="CDD" id="cd06261">
    <property type="entry name" value="TM_PBP2"/>
    <property type="match status" value="2"/>
</dbReference>
<comment type="caution">
    <text evidence="9">The sequence shown here is derived from an EMBL/GenBank/DDBJ whole genome shotgun (WGS) entry which is preliminary data.</text>
</comment>
<evidence type="ECO:0000256" key="5">
    <source>
        <dbReference type="ARBA" id="ARBA00022989"/>
    </source>
</evidence>
<dbReference type="AlphaFoldDB" id="A0A1F6TWN8"/>
<name>A0A1F6TWN8_9PROT</name>
<feature type="transmembrane region" description="Helical" evidence="7">
    <location>
        <begin position="12"/>
        <end position="35"/>
    </location>
</feature>
<comment type="subcellular location">
    <subcellularLocation>
        <location evidence="1 7">Cell membrane</location>
        <topology evidence="1 7">Multi-pass membrane protein</topology>
    </subcellularLocation>
</comment>
<keyword evidence="6 7" id="KW-0472">Membrane</keyword>
<dbReference type="STRING" id="1817768.A3A87_04905"/>
<evidence type="ECO:0000256" key="3">
    <source>
        <dbReference type="ARBA" id="ARBA00022475"/>
    </source>
</evidence>
<feature type="transmembrane region" description="Helical" evidence="7">
    <location>
        <begin position="55"/>
        <end position="80"/>
    </location>
</feature>
<dbReference type="Gene3D" id="1.10.3720.10">
    <property type="entry name" value="MetI-like"/>
    <property type="match status" value="2"/>
</dbReference>
<feature type="transmembrane region" description="Helical" evidence="7">
    <location>
        <begin position="92"/>
        <end position="116"/>
    </location>
</feature>
<dbReference type="PROSITE" id="PS50928">
    <property type="entry name" value="ABC_TM1"/>
    <property type="match status" value="2"/>
</dbReference>
<organism evidence="9 10">
    <name type="scientific">Candidatus Muproteobacteria bacterium RIFCSPLOWO2_01_FULL_60_18</name>
    <dbReference type="NCBI Taxonomy" id="1817768"/>
    <lineage>
        <taxon>Bacteria</taxon>
        <taxon>Pseudomonadati</taxon>
        <taxon>Pseudomonadota</taxon>
        <taxon>Candidatus Muproteobacteria</taxon>
    </lineage>
</organism>
<dbReference type="EMBL" id="MFTC01000095">
    <property type="protein sequence ID" value="OGI49573.1"/>
    <property type="molecule type" value="Genomic_DNA"/>
</dbReference>
<dbReference type="Pfam" id="PF00528">
    <property type="entry name" value="BPD_transp_1"/>
    <property type="match status" value="2"/>
</dbReference>
<feature type="transmembrane region" description="Helical" evidence="7">
    <location>
        <begin position="229"/>
        <end position="255"/>
    </location>
</feature>
<sequence length="541" mass="58862">MSTWLNVNVRLWRLASFVVAGIVAAPILVVALSWLTPAGDIWRHLVHTVLGELLLNTAVLMLGVGAGVFLLGAGLAWLVTMYDFPGRRFFDWALMLPLAIPAYVLAFVAVALLDFSGPVQGALRAVFGSSNWFPPIRSAGGVIGVMVLAFYPYVYMLARAAFLAQGRRMLETGRVLGLTPRAAFLRVALPMARPALAAGVALALMEALADFGAVAIFNYDTFTTAIYKAWLGLFSLPAAAQLASLLLLFVALALIGERQWRGRARYHVALRIGREQRYKLTGARALGATAACALVLLLAFIVPVVQLLHWAWGTARADFDLRYLRFFFNTVSLGAAAAVVTTFCALLLAYTYRLKPDRWVASAVRFATLGYALPGSVLAVGIMVSFVWLDQRLTQWLQSLFGIAAGPLLTGSLLALLLAYGVRFMAVAHGPIDSSFERIKPSLWQAARSLGASNREILWRVSIPLLRTGLLSASLLVFIEVMKEMPATLLLRPFGWDTLATRIFEMTSEGQWERAALPALTLVLAGLIPVVMLVRRSSSPA</sequence>
<evidence type="ECO:0000259" key="8">
    <source>
        <dbReference type="PROSITE" id="PS50928"/>
    </source>
</evidence>
<gene>
    <name evidence="9" type="ORF">A3A87_04905</name>
</gene>
<evidence type="ECO:0000256" key="2">
    <source>
        <dbReference type="ARBA" id="ARBA00022448"/>
    </source>
</evidence>
<dbReference type="GO" id="GO:0005886">
    <property type="term" value="C:plasma membrane"/>
    <property type="evidence" value="ECO:0007669"/>
    <property type="project" value="UniProtKB-SubCell"/>
</dbReference>
<evidence type="ECO:0000313" key="9">
    <source>
        <dbReference type="EMBL" id="OGI49573.1"/>
    </source>
</evidence>
<dbReference type="FunFam" id="1.10.3720.10:FF:000088">
    <property type="entry name" value="Iron(III) ABC transporter, permease protein"/>
    <property type="match status" value="1"/>
</dbReference>
<evidence type="ECO:0000256" key="7">
    <source>
        <dbReference type="RuleBase" id="RU363032"/>
    </source>
</evidence>
<evidence type="ECO:0000256" key="1">
    <source>
        <dbReference type="ARBA" id="ARBA00004651"/>
    </source>
</evidence>
<feature type="transmembrane region" description="Helical" evidence="7">
    <location>
        <begin position="136"/>
        <end position="158"/>
    </location>
</feature>
<proteinExistence type="inferred from homology"/>
<reference evidence="9 10" key="1">
    <citation type="journal article" date="2016" name="Nat. Commun.">
        <title>Thousands of microbial genomes shed light on interconnected biogeochemical processes in an aquifer system.</title>
        <authorList>
            <person name="Anantharaman K."/>
            <person name="Brown C.T."/>
            <person name="Hug L.A."/>
            <person name="Sharon I."/>
            <person name="Castelle C.J."/>
            <person name="Probst A.J."/>
            <person name="Thomas B.C."/>
            <person name="Singh A."/>
            <person name="Wilkins M.J."/>
            <person name="Karaoz U."/>
            <person name="Brodie E.L."/>
            <person name="Williams K.H."/>
            <person name="Hubbard S.S."/>
            <person name="Banfield J.F."/>
        </authorList>
    </citation>
    <scope>NUCLEOTIDE SEQUENCE [LARGE SCALE GENOMIC DNA]</scope>
</reference>
<accession>A0A1F6TWN8</accession>
<keyword evidence="5 7" id="KW-1133">Transmembrane helix</keyword>
<feature type="domain" description="ABC transmembrane type-1" evidence="8">
    <location>
        <begin position="54"/>
        <end position="255"/>
    </location>
</feature>
<protein>
    <submittedName>
        <fullName evidence="9">ABC transporter permease</fullName>
    </submittedName>
</protein>
<dbReference type="Proteomes" id="UP000179037">
    <property type="component" value="Unassembled WGS sequence"/>
</dbReference>
<dbReference type="PANTHER" id="PTHR30183:SF2">
    <property type="entry name" value="IRON UTILIZATION PROTEIN"/>
    <property type="match status" value="1"/>
</dbReference>
<dbReference type="InterPro" id="IPR035906">
    <property type="entry name" value="MetI-like_sf"/>
</dbReference>
<dbReference type="GO" id="GO:0055085">
    <property type="term" value="P:transmembrane transport"/>
    <property type="evidence" value="ECO:0007669"/>
    <property type="project" value="InterPro"/>
</dbReference>
<feature type="transmembrane region" description="Helical" evidence="7">
    <location>
        <begin position="400"/>
        <end position="422"/>
    </location>
</feature>
<evidence type="ECO:0000256" key="4">
    <source>
        <dbReference type="ARBA" id="ARBA00022692"/>
    </source>
</evidence>
<feature type="transmembrane region" description="Helical" evidence="7">
    <location>
        <begin position="285"/>
        <end position="306"/>
    </location>
</feature>
<evidence type="ECO:0000313" key="10">
    <source>
        <dbReference type="Proteomes" id="UP000179037"/>
    </source>
</evidence>
<keyword evidence="3" id="KW-1003">Cell membrane</keyword>
<keyword evidence="4 7" id="KW-0812">Transmembrane</keyword>
<dbReference type="SUPFAM" id="SSF161098">
    <property type="entry name" value="MetI-like"/>
    <property type="match status" value="2"/>
</dbReference>